<evidence type="ECO:0000256" key="5">
    <source>
        <dbReference type="ARBA" id="ARBA00010774"/>
    </source>
</evidence>
<keyword evidence="11" id="KW-0677">Repeat</keyword>
<feature type="region of interest" description="Disordered" evidence="24">
    <location>
        <begin position="130"/>
        <end position="149"/>
    </location>
</feature>
<dbReference type="FunFam" id="3.60.10.10:FF:000037">
    <property type="entry name" value="Glucose-repressible alcohol dehydrogenase transcriptional effector"/>
    <property type="match status" value="1"/>
</dbReference>
<dbReference type="SUPFAM" id="SSF56219">
    <property type="entry name" value="DNase I-like"/>
    <property type="match status" value="1"/>
</dbReference>
<keyword evidence="7" id="KW-0963">Cytoplasm</keyword>
<feature type="region of interest" description="Disordered" evidence="24">
    <location>
        <begin position="1"/>
        <end position="45"/>
    </location>
</feature>
<dbReference type="GO" id="GO:0005737">
    <property type="term" value="C:cytoplasm"/>
    <property type="evidence" value="ECO:0007669"/>
    <property type="project" value="UniProtKB-SubCell"/>
</dbReference>
<evidence type="ECO:0000256" key="12">
    <source>
        <dbReference type="ARBA" id="ARBA00022801"/>
    </source>
</evidence>
<dbReference type="AlphaFoldDB" id="A0A397SQ90"/>
<dbReference type="CDD" id="cd09097">
    <property type="entry name" value="Deadenylase_CCR4"/>
    <property type="match status" value="1"/>
</dbReference>
<dbReference type="GO" id="GO:0004535">
    <property type="term" value="F:poly(A)-specific ribonuclease activity"/>
    <property type="evidence" value="ECO:0007669"/>
    <property type="project" value="UniProtKB-EC"/>
</dbReference>
<evidence type="ECO:0000256" key="19">
    <source>
        <dbReference type="ARBA" id="ARBA00023475"/>
    </source>
</evidence>
<keyword evidence="16" id="KW-0805">Transcription regulation</keyword>
<accession>A0A397SQ90</accession>
<dbReference type="PANTHER" id="PTHR12121:SF100">
    <property type="entry name" value="POLY(A)-SPECIFIC RIBONUCLEASE"/>
    <property type="match status" value="1"/>
</dbReference>
<keyword evidence="27" id="KW-1185">Reference proteome</keyword>
<keyword evidence="17" id="KW-0804">Transcription</keyword>
<evidence type="ECO:0000256" key="22">
    <source>
        <dbReference type="ARBA" id="ARBA00033317"/>
    </source>
</evidence>
<organism evidence="26 27">
    <name type="scientific">Glomus cerebriforme</name>
    <dbReference type="NCBI Taxonomy" id="658196"/>
    <lineage>
        <taxon>Eukaryota</taxon>
        <taxon>Fungi</taxon>
        <taxon>Fungi incertae sedis</taxon>
        <taxon>Mucoromycota</taxon>
        <taxon>Glomeromycotina</taxon>
        <taxon>Glomeromycetes</taxon>
        <taxon>Glomerales</taxon>
        <taxon>Glomeraceae</taxon>
        <taxon>Glomus</taxon>
    </lineage>
</organism>
<keyword evidence="8" id="KW-0433">Leucine-rich repeat</keyword>
<dbReference type="InterPro" id="IPR005135">
    <property type="entry name" value="Endo/exonuclease/phosphatase"/>
</dbReference>
<evidence type="ECO:0000256" key="9">
    <source>
        <dbReference type="ARBA" id="ARBA00022722"/>
    </source>
</evidence>
<evidence type="ECO:0000256" key="14">
    <source>
        <dbReference type="ARBA" id="ARBA00022842"/>
    </source>
</evidence>
<keyword evidence="26" id="KW-0255">Endonuclease</keyword>
<evidence type="ECO:0000256" key="7">
    <source>
        <dbReference type="ARBA" id="ARBA00022490"/>
    </source>
</evidence>
<dbReference type="InterPro" id="IPR001611">
    <property type="entry name" value="Leu-rich_rpt"/>
</dbReference>
<evidence type="ECO:0000256" key="1">
    <source>
        <dbReference type="ARBA" id="ARBA00001663"/>
    </source>
</evidence>
<dbReference type="Proteomes" id="UP000265703">
    <property type="component" value="Unassembled WGS sequence"/>
</dbReference>
<dbReference type="EC" id="3.1.13.4" evidence="6"/>
<evidence type="ECO:0000256" key="4">
    <source>
        <dbReference type="ARBA" id="ARBA00004496"/>
    </source>
</evidence>
<dbReference type="Gene3D" id="3.80.10.10">
    <property type="entry name" value="Ribonuclease Inhibitor"/>
    <property type="match status" value="1"/>
</dbReference>
<evidence type="ECO:0000256" key="11">
    <source>
        <dbReference type="ARBA" id="ARBA00022737"/>
    </source>
</evidence>
<evidence type="ECO:0000256" key="10">
    <source>
        <dbReference type="ARBA" id="ARBA00022723"/>
    </source>
</evidence>
<dbReference type="PANTHER" id="PTHR12121">
    <property type="entry name" value="CARBON CATABOLITE REPRESSOR PROTEIN 4"/>
    <property type="match status" value="1"/>
</dbReference>
<evidence type="ECO:0000256" key="16">
    <source>
        <dbReference type="ARBA" id="ARBA00023015"/>
    </source>
</evidence>
<sequence length="707" mass="79509">MNSFSHQLIYQPNGSPNGPVSPVHSPTHTPSPPTTSPGQTSPLSYPVSHGVPAIYPGGNMPLFSFQSKLPPKIQSPLNHAFGPHPLLNQNSGPTGQSLMQQTNMTVSQPHVLSTSVTNTAHWQQQLNYAQLSRQSSSPHHHARQAAAAARNSNLGNLGSSAIAITDPNNPNKPPLNGVLPKKEKEINGEKQDQPFQQWMTIDLGGMGLKNISKELFRYNFLTTLYINHNNLTYISSEISKLRNLTLLDISGNKLSILPPELGMLTNLRELLLFDNSLVNLPYELGTLYQLETLGLEGNPINDAIKSMLQKEGTTAVIQFLRDHCQVPPHPMERDWIMLENEAGGDRDTFTLLCYNILCEKYATTQLYGYTPSWALLWDYRKELIMHEVLSCNADIVCLQEVDTSQYEEYFKDTFHKLGDYDSVHWPKSRAKTMADWERKSVDGCATFYKNSKYQLIDKKLIEFNQVALQSSDFKKTEDMFNRVINKDNIAVVTLLENKETLSRVIVVNCHIHWDPTYADVKLVQVAMLMDELDKLAQNWCTIPSNSPYNYSSPQKISTIICGDFNSTPDSGVYEFLTRGNIRQDHNDFGDHVYTSEGLSHKLSLKSAYSNIEELPFTNFTPSFTGVIDYIWYSTNTLSVTGLLGGVDKEYLSKMVGFPNAHFPSDHVVILAEFRVKPPQTIQQPPQFGLSSNSLQRRFNNSQLGSRN</sequence>
<evidence type="ECO:0000259" key="25">
    <source>
        <dbReference type="Pfam" id="PF03372"/>
    </source>
</evidence>
<feature type="region of interest" description="Disordered" evidence="24">
    <location>
        <begin position="76"/>
        <end position="98"/>
    </location>
</feature>
<comment type="catalytic activity">
    <reaction evidence="1">
        <text>Exonucleolytic cleavage of poly(A) to 5'-AMP.</text>
        <dbReference type="EC" id="3.1.13.4"/>
    </reaction>
</comment>
<keyword evidence="12" id="KW-0378">Hydrolase</keyword>
<feature type="domain" description="Endonuclease/exonuclease/phosphatase" evidence="25">
    <location>
        <begin position="354"/>
        <end position="666"/>
    </location>
</feature>
<dbReference type="GO" id="GO:0003723">
    <property type="term" value="F:RNA binding"/>
    <property type="evidence" value="ECO:0007669"/>
    <property type="project" value="UniProtKB-KW"/>
</dbReference>
<comment type="cofactor">
    <cofactor evidence="2">
        <name>Mg(2+)</name>
        <dbReference type="ChEBI" id="CHEBI:18420"/>
    </cofactor>
</comment>
<evidence type="ECO:0000256" key="2">
    <source>
        <dbReference type="ARBA" id="ARBA00001946"/>
    </source>
</evidence>
<evidence type="ECO:0000313" key="27">
    <source>
        <dbReference type="Proteomes" id="UP000265703"/>
    </source>
</evidence>
<evidence type="ECO:0000256" key="3">
    <source>
        <dbReference type="ARBA" id="ARBA00004123"/>
    </source>
</evidence>
<evidence type="ECO:0000256" key="24">
    <source>
        <dbReference type="SAM" id="MobiDB-lite"/>
    </source>
</evidence>
<name>A0A397SQ90_9GLOM</name>
<dbReference type="GO" id="GO:0004519">
    <property type="term" value="F:endonuclease activity"/>
    <property type="evidence" value="ECO:0007669"/>
    <property type="project" value="UniProtKB-KW"/>
</dbReference>
<evidence type="ECO:0000256" key="15">
    <source>
        <dbReference type="ARBA" id="ARBA00022884"/>
    </source>
</evidence>
<evidence type="ECO:0000256" key="21">
    <source>
        <dbReference type="ARBA" id="ARBA00031469"/>
    </source>
</evidence>
<evidence type="ECO:0000256" key="13">
    <source>
        <dbReference type="ARBA" id="ARBA00022839"/>
    </source>
</evidence>
<keyword evidence="9" id="KW-0540">Nuclease</keyword>
<dbReference type="Gene3D" id="3.60.10.10">
    <property type="entry name" value="Endonuclease/exonuclease/phosphatase"/>
    <property type="match status" value="1"/>
</dbReference>
<comment type="caution">
    <text evidence="26">The sequence shown here is derived from an EMBL/GenBank/DDBJ whole genome shotgun (WGS) entry which is preliminary data.</text>
</comment>
<dbReference type="SUPFAM" id="SSF52058">
    <property type="entry name" value="L domain-like"/>
    <property type="match status" value="1"/>
</dbReference>
<keyword evidence="18" id="KW-0539">Nucleus</keyword>
<dbReference type="InterPro" id="IPR036691">
    <property type="entry name" value="Endo/exonu/phosph_ase_sf"/>
</dbReference>
<evidence type="ECO:0000256" key="17">
    <source>
        <dbReference type="ARBA" id="ARBA00023163"/>
    </source>
</evidence>
<dbReference type="OrthoDB" id="428734at2759"/>
<evidence type="ECO:0000256" key="23">
    <source>
        <dbReference type="ARBA" id="ARBA00045495"/>
    </source>
</evidence>
<dbReference type="STRING" id="658196.A0A397SQ90"/>
<keyword evidence="13 26" id="KW-0269">Exonuclease</keyword>
<comment type="similarity">
    <text evidence="5">Belongs to the CCR4/nocturin family.</text>
</comment>
<dbReference type="SMART" id="SM00369">
    <property type="entry name" value="LRR_TYP"/>
    <property type="match status" value="2"/>
</dbReference>
<dbReference type="Pfam" id="PF03372">
    <property type="entry name" value="Exo_endo_phos"/>
    <property type="match status" value="1"/>
</dbReference>
<keyword evidence="14" id="KW-0460">Magnesium</keyword>
<keyword evidence="10" id="KW-0479">Metal-binding</keyword>
<comment type="function">
    <text evidence="23">Acts as a catalytic component of the CCR4-NOT core complex, which in the nucleus seems to be a general transcription factor, and in the cytoplasm the major mRNA deadenylase involved in mRNA turnover. Ccr4 has 3'-5' RNase activity with a strong preference for polyadenylated substrates and also low exonuclease activity towards single-stranded DNA.</text>
</comment>
<dbReference type="GO" id="GO:0005634">
    <property type="term" value="C:nucleus"/>
    <property type="evidence" value="ECO:0007669"/>
    <property type="project" value="UniProtKB-SubCell"/>
</dbReference>
<evidence type="ECO:0000313" key="26">
    <source>
        <dbReference type="EMBL" id="RIA86786.1"/>
    </source>
</evidence>
<dbReference type="PROSITE" id="PS51450">
    <property type="entry name" value="LRR"/>
    <property type="match status" value="1"/>
</dbReference>
<reference evidence="26 27" key="1">
    <citation type="submission" date="2018-06" db="EMBL/GenBank/DDBJ databases">
        <title>Comparative genomics reveals the genomic features of Rhizophagus irregularis, R. cerebriforme, R. diaphanum and Gigaspora rosea, and their symbiotic lifestyle signature.</title>
        <authorList>
            <person name="Morin E."/>
            <person name="San Clemente H."/>
            <person name="Chen E.C.H."/>
            <person name="De La Providencia I."/>
            <person name="Hainaut M."/>
            <person name="Kuo A."/>
            <person name="Kohler A."/>
            <person name="Murat C."/>
            <person name="Tang N."/>
            <person name="Roy S."/>
            <person name="Loubradou J."/>
            <person name="Henrissat B."/>
            <person name="Grigoriev I.V."/>
            <person name="Corradi N."/>
            <person name="Roux C."/>
            <person name="Martin F.M."/>
        </authorList>
    </citation>
    <scope>NUCLEOTIDE SEQUENCE [LARGE SCALE GENOMIC DNA]</scope>
    <source>
        <strain evidence="26 27">DAOM 227022</strain>
    </source>
</reference>
<dbReference type="EMBL" id="QKYT01000344">
    <property type="protein sequence ID" value="RIA86786.1"/>
    <property type="molecule type" value="Genomic_DNA"/>
</dbReference>
<proteinExistence type="inferred from homology"/>
<keyword evidence="15" id="KW-0694">RNA-binding</keyword>
<dbReference type="InterPro" id="IPR003591">
    <property type="entry name" value="Leu-rich_rpt_typical-subtyp"/>
</dbReference>
<feature type="compositionally biased region" description="Polar residues" evidence="24">
    <location>
        <begin position="1"/>
        <end position="18"/>
    </location>
</feature>
<evidence type="ECO:0000256" key="20">
    <source>
        <dbReference type="ARBA" id="ARBA00030493"/>
    </source>
</evidence>
<protein>
    <recommendedName>
        <fullName evidence="19">CCR4-Not complex 3'-5'-exoribonuclease subunit Ccr4</fullName>
        <ecNumber evidence="6">3.1.13.4</ecNumber>
    </recommendedName>
    <alternativeName>
        <fullName evidence="20">Carbon catabolite repressor protein 4</fullName>
    </alternativeName>
    <alternativeName>
        <fullName evidence="21">Cytoplasmic deadenylase</fullName>
    </alternativeName>
    <alternativeName>
        <fullName evidence="22">Glucose-repressible alcohol dehydrogenase transcriptional effector</fullName>
    </alternativeName>
</protein>
<evidence type="ECO:0000256" key="6">
    <source>
        <dbReference type="ARBA" id="ARBA00012161"/>
    </source>
</evidence>
<dbReference type="GO" id="GO:0046872">
    <property type="term" value="F:metal ion binding"/>
    <property type="evidence" value="ECO:0007669"/>
    <property type="project" value="UniProtKB-KW"/>
</dbReference>
<dbReference type="InterPro" id="IPR050410">
    <property type="entry name" value="CCR4/nocturin_mRNA_transcr"/>
</dbReference>
<dbReference type="FunFam" id="3.80.10.10:FF:000447">
    <property type="entry name" value="Glucose-repressible alcohol dehydrogenase transcriptional effector"/>
    <property type="match status" value="1"/>
</dbReference>
<comment type="subcellular location">
    <subcellularLocation>
        <location evidence="4">Cytoplasm</location>
    </subcellularLocation>
    <subcellularLocation>
        <location evidence="3">Nucleus</location>
    </subcellularLocation>
</comment>
<gene>
    <name evidence="26" type="ORF">C1645_778792</name>
</gene>
<feature type="compositionally biased region" description="Polar residues" evidence="24">
    <location>
        <begin position="87"/>
        <end position="98"/>
    </location>
</feature>
<dbReference type="InterPro" id="IPR032675">
    <property type="entry name" value="LRR_dom_sf"/>
</dbReference>
<evidence type="ECO:0000256" key="18">
    <source>
        <dbReference type="ARBA" id="ARBA00023242"/>
    </source>
</evidence>
<evidence type="ECO:0000256" key="8">
    <source>
        <dbReference type="ARBA" id="ARBA00022614"/>
    </source>
</evidence>